<name>A0A9P0M5Q0_ACAOB</name>
<keyword evidence="2" id="KW-1185">Reference proteome</keyword>
<dbReference type="EMBL" id="CAKOFQ010007666">
    <property type="protein sequence ID" value="CAH2006041.1"/>
    <property type="molecule type" value="Genomic_DNA"/>
</dbReference>
<proteinExistence type="predicted"/>
<evidence type="ECO:0000313" key="1">
    <source>
        <dbReference type="EMBL" id="CAH2006041.1"/>
    </source>
</evidence>
<gene>
    <name evidence="1" type="ORF">ACAOBT_LOCUS28877</name>
</gene>
<dbReference type="AlphaFoldDB" id="A0A9P0M5Q0"/>
<evidence type="ECO:0000313" key="2">
    <source>
        <dbReference type="Proteomes" id="UP001152888"/>
    </source>
</evidence>
<comment type="caution">
    <text evidence="1">The sequence shown here is derived from an EMBL/GenBank/DDBJ whole genome shotgun (WGS) entry which is preliminary data.</text>
</comment>
<organism evidence="1 2">
    <name type="scientific">Acanthoscelides obtectus</name>
    <name type="common">Bean weevil</name>
    <name type="synonym">Bruchus obtectus</name>
    <dbReference type="NCBI Taxonomy" id="200917"/>
    <lineage>
        <taxon>Eukaryota</taxon>
        <taxon>Metazoa</taxon>
        <taxon>Ecdysozoa</taxon>
        <taxon>Arthropoda</taxon>
        <taxon>Hexapoda</taxon>
        <taxon>Insecta</taxon>
        <taxon>Pterygota</taxon>
        <taxon>Neoptera</taxon>
        <taxon>Endopterygota</taxon>
        <taxon>Coleoptera</taxon>
        <taxon>Polyphaga</taxon>
        <taxon>Cucujiformia</taxon>
        <taxon>Chrysomeloidea</taxon>
        <taxon>Chrysomelidae</taxon>
        <taxon>Bruchinae</taxon>
        <taxon>Bruchini</taxon>
        <taxon>Acanthoscelides</taxon>
    </lineage>
</organism>
<protein>
    <submittedName>
        <fullName evidence="1">Uncharacterized protein</fullName>
    </submittedName>
</protein>
<reference evidence="1" key="1">
    <citation type="submission" date="2022-03" db="EMBL/GenBank/DDBJ databases">
        <authorList>
            <person name="Sayadi A."/>
        </authorList>
    </citation>
    <scope>NUCLEOTIDE SEQUENCE</scope>
</reference>
<sequence>MLIRKYLFCLGLPVLAHAGDMVKYLLSI</sequence>
<dbReference type="Proteomes" id="UP001152888">
    <property type="component" value="Unassembled WGS sequence"/>
</dbReference>
<accession>A0A9P0M5Q0</accession>